<dbReference type="FunFam" id="3.40.50.1220:FF:000008">
    <property type="entry name" value="Acetolactate synthase"/>
    <property type="match status" value="1"/>
</dbReference>
<evidence type="ECO:0000259" key="14">
    <source>
        <dbReference type="Pfam" id="PF02775"/>
    </source>
</evidence>
<feature type="region of interest" description="Disordered" evidence="12">
    <location>
        <begin position="30"/>
        <end position="64"/>
    </location>
</feature>
<dbReference type="GO" id="GO:0009099">
    <property type="term" value="P:L-valine biosynthetic process"/>
    <property type="evidence" value="ECO:0007669"/>
    <property type="project" value="UniProtKB-UniPathway"/>
</dbReference>
<comment type="catalytic activity">
    <reaction evidence="11">
        <text>2 pyruvate + H(+) = (2S)-2-acetolactate + CO2</text>
        <dbReference type="Rhea" id="RHEA:25249"/>
        <dbReference type="ChEBI" id="CHEBI:15361"/>
        <dbReference type="ChEBI" id="CHEBI:15378"/>
        <dbReference type="ChEBI" id="CHEBI:16526"/>
        <dbReference type="ChEBI" id="CHEBI:58476"/>
        <dbReference type="EC" id="2.2.1.6"/>
    </reaction>
</comment>
<dbReference type="Pfam" id="PF02775">
    <property type="entry name" value="TPP_enzyme_C"/>
    <property type="match status" value="1"/>
</dbReference>
<gene>
    <name evidence="16" type="ORF">E3Q17_01532</name>
</gene>
<evidence type="ECO:0000259" key="13">
    <source>
        <dbReference type="Pfam" id="PF00205"/>
    </source>
</evidence>
<dbReference type="GO" id="GO:0000287">
    <property type="term" value="F:magnesium ion binding"/>
    <property type="evidence" value="ECO:0007669"/>
    <property type="project" value="UniProtKB-UniRule"/>
</dbReference>
<dbReference type="Gene3D" id="3.40.50.970">
    <property type="match status" value="2"/>
</dbReference>
<dbReference type="SUPFAM" id="SSF52518">
    <property type="entry name" value="Thiamin diphosphate-binding fold (THDP-binding)"/>
    <property type="match status" value="2"/>
</dbReference>
<evidence type="ECO:0000256" key="3">
    <source>
        <dbReference type="ARBA" id="ARBA00005025"/>
    </source>
</evidence>
<dbReference type="FunFam" id="3.40.50.970:FF:000007">
    <property type="entry name" value="Acetolactate synthase"/>
    <property type="match status" value="1"/>
</dbReference>
<evidence type="ECO:0000256" key="5">
    <source>
        <dbReference type="ARBA" id="ARBA00022605"/>
    </source>
</evidence>
<dbReference type="InterPro" id="IPR012000">
    <property type="entry name" value="Thiamin_PyroP_enz_cen_dom"/>
</dbReference>
<evidence type="ECO:0000313" key="16">
    <source>
        <dbReference type="EMBL" id="TIC02165.1"/>
    </source>
</evidence>
<dbReference type="InterPro" id="IPR012001">
    <property type="entry name" value="Thiamin_PyroP_enz_TPP-bd_dom"/>
</dbReference>
<evidence type="ECO:0000256" key="10">
    <source>
        <dbReference type="ARBA" id="ARBA00023304"/>
    </source>
</evidence>
<comment type="pathway">
    <text evidence="2 11">Amino-acid biosynthesis; L-isoleucine biosynthesis; L-isoleucine from 2-oxobutanoate: step 1/4.</text>
</comment>
<reference evidence="16 17" key="1">
    <citation type="submission" date="2019-03" db="EMBL/GenBank/DDBJ databases">
        <title>Sequencing 25 genomes of Wallemia mellicola.</title>
        <authorList>
            <person name="Gostincar C."/>
        </authorList>
    </citation>
    <scope>NUCLEOTIDE SEQUENCE [LARGE SCALE GENOMIC DNA]</scope>
    <source>
        <strain evidence="16 17">EXF-1262</strain>
    </source>
</reference>
<comment type="pathway">
    <text evidence="3 11">Amino-acid biosynthesis; L-valine biosynthesis; L-valine from pyruvate: step 1/4.</text>
</comment>
<evidence type="ECO:0000256" key="9">
    <source>
        <dbReference type="ARBA" id="ARBA00023052"/>
    </source>
</evidence>
<evidence type="ECO:0000256" key="11">
    <source>
        <dbReference type="RuleBase" id="RU003591"/>
    </source>
</evidence>
<dbReference type="InterPro" id="IPR039368">
    <property type="entry name" value="AHAS_TPP"/>
</dbReference>
<dbReference type="UniPathway" id="UPA00049">
    <property type="reaction ID" value="UER00059"/>
</dbReference>
<dbReference type="InterPro" id="IPR029035">
    <property type="entry name" value="DHS-like_NAD/FAD-binding_dom"/>
</dbReference>
<dbReference type="PANTHER" id="PTHR18968">
    <property type="entry name" value="THIAMINE PYROPHOSPHATE ENZYMES"/>
    <property type="match status" value="1"/>
</dbReference>
<dbReference type="GO" id="GO:0005739">
    <property type="term" value="C:mitochondrion"/>
    <property type="evidence" value="ECO:0007669"/>
    <property type="project" value="UniProtKB-SubCell"/>
</dbReference>
<dbReference type="GO" id="GO:0050660">
    <property type="term" value="F:flavin adenine dinucleotide binding"/>
    <property type="evidence" value="ECO:0007669"/>
    <property type="project" value="InterPro"/>
</dbReference>
<name>A0A4T0NXC5_9BASI</name>
<dbReference type="PROSITE" id="PS00187">
    <property type="entry name" value="TPP_ENZYMES"/>
    <property type="match status" value="1"/>
</dbReference>
<dbReference type="GO" id="GO:0009097">
    <property type="term" value="P:isoleucine biosynthetic process"/>
    <property type="evidence" value="ECO:0007669"/>
    <property type="project" value="UniProtKB-UniPathway"/>
</dbReference>
<comment type="subcellular location">
    <subcellularLocation>
        <location evidence="1">Mitochondrion</location>
    </subcellularLocation>
</comment>
<dbReference type="UniPathway" id="UPA00047">
    <property type="reaction ID" value="UER00055"/>
</dbReference>
<dbReference type="Pfam" id="PF02776">
    <property type="entry name" value="TPP_enzyme_N"/>
    <property type="match status" value="1"/>
</dbReference>
<dbReference type="Pfam" id="PF00205">
    <property type="entry name" value="TPP_enzyme_M"/>
    <property type="match status" value="1"/>
</dbReference>
<dbReference type="InterPro" id="IPR029061">
    <property type="entry name" value="THDP-binding"/>
</dbReference>
<dbReference type="GO" id="GO:0030976">
    <property type="term" value="F:thiamine pyrophosphate binding"/>
    <property type="evidence" value="ECO:0007669"/>
    <property type="project" value="UniProtKB-UniRule"/>
</dbReference>
<evidence type="ECO:0000313" key="17">
    <source>
        <dbReference type="Proteomes" id="UP000307169"/>
    </source>
</evidence>
<evidence type="ECO:0000256" key="8">
    <source>
        <dbReference type="ARBA" id="ARBA00022842"/>
    </source>
</evidence>
<dbReference type="CDD" id="cd02015">
    <property type="entry name" value="TPP_AHAS"/>
    <property type="match status" value="1"/>
</dbReference>
<accession>A0A4T0NXC5</accession>
<feature type="domain" description="Thiamine pyrophosphate enzyme N-terminal TPP-binding" evidence="15">
    <location>
        <begin position="82"/>
        <end position="197"/>
    </location>
</feature>
<comment type="similarity">
    <text evidence="4 11">Belongs to the TPP enzyme family.</text>
</comment>
<keyword evidence="9 11" id="KW-0786">Thiamine pyrophosphate</keyword>
<dbReference type="InterPro" id="IPR045229">
    <property type="entry name" value="TPP_enz"/>
</dbReference>
<dbReference type="EMBL" id="SPRH01000013">
    <property type="protein sequence ID" value="TIC02165.1"/>
    <property type="molecule type" value="Genomic_DNA"/>
</dbReference>
<evidence type="ECO:0000256" key="1">
    <source>
        <dbReference type="ARBA" id="ARBA00004173"/>
    </source>
</evidence>
<dbReference type="GO" id="GO:0003984">
    <property type="term" value="F:acetolactate synthase activity"/>
    <property type="evidence" value="ECO:0007669"/>
    <property type="project" value="UniProtKB-EC"/>
</dbReference>
<keyword evidence="5 11" id="KW-0028">Amino-acid biosynthesis</keyword>
<evidence type="ECO:0000256" key="4">
    <source>
        <dbReference type="ARBA" id="ARBA00007812"/>
    </source>
</evidence>
<dbReference type="NCBIfam" id="TIGR00118">
    <property type="entry name" value="acolac_lg"/>
    <property type="match status" value="1"/>
</dbReference>
<dbReference type="Gene3D" id="3.40.50.1220">
    <property type="entry name" value="TPP-binding domain"/>
    <property type="match status" value="1"/>
</dbReference>
<feature type="domain" description="Thiamine pyrophosphate enzyme central" evidence="13">
    <location>
        <begin position="283"/>
        <end position="426"/>
    </location>
</feature>
<keyword evidence="6 11" id="KW-0808">Transferase</keyword>
<organism evidence="16 17">
    <name type="scientific">Wallemia mellicola</name>
    <dbReference type="NCBI Taxonomy" id="1708541"/>
    <lineage>
        <taxon>Eukaryota</taxon>
        <taxon>Fungi</taxon>
        <taxon>Dikarya</taxon>
        <taxon>Basidiomycota</taxon>
        <taxon>Wallemiomycotina</taxon>
        <taxon>Wallemiomycetes</taxon>
        <taxon>Wallemiales</taxon>
        <taxon>Wallemiaceae</taxon>
        <taxon>Wallemia</taxon>
    </lineage>
</organism>
<evidence type="ECO:0000259" key="15">
    <source>
        <dbReference type="Pfam" id="PF02776"/>
    </source>
</evidence>
<comment type="caution">
    <text evidence="16">The sequence shown here is derived from an EMBL/GenBank/DDBJ whole genome shotgun (WGS) entry which is preliminary data.</text>
</comment>
<comment type="cofactor">
    <cofactor evidence="11">
        <name>Mg(2+)</name>
        <dbReference type="ChEBI" id="CHEBI:18420"/>
    </cofactor>
    <text evidence="11">Binds 1 Mg(2+) ion per subunit.</text>
</comment>
<dbReference type="SUPFAM" id="SSF52467">
    <property type="entry name" value="DHS-like NAD/FAD-binding domain"/>
    <property type="match status" value="1"/>
</dbReference>
<dbReference type="InterPro" id="IPR011766">
    <property type="entry name" value="TPP_enzyme_TPP-bd"/>
</dbReference>
<dbReference type="EC" id="2.2.1.6" evidence="11"/>
<comment type="cofactor">
    <cofactor evidence="11">
        <name>thiamine diphosphate</name>
        <dbReference type="ChEBI" id="CHEBI:58937"/>
    </cofactor>
    <text evidence="11">Binds 1 thiamine pyrophosphate per subunit.</text>
</comment>
<dbReference type="InterPro" id="IPR000399">
    <property type="entry name" value="TPP-bd_CS"/>
</dbReference>
<keyword evidence="8 11" id="KW-0460">Magnesium</keyword>
<dbReference type="CDD" id="cd07035">
    <property type="entry name" value="TPP_PYR_POX_like"/>
    <property type="match status" value="1"/>
</dbReference>
<dbReference type="AlphaFoldDB" id="A0A4T0NXC5"/>
<dbReference type="GO" id="GO:0005948">
    <property type="term" value="C:acetolactate synthase complex"/>
    <property type="evidence" value="ECO:0007669"/>
    <property type="project" value="TreeGrafter"/>
</dbReference>
<evidence type="ECO:0000256" key="12">
    <source>
        <dbReference type="SAM" id="MobiDB-lite"/>
    </source>
</evidence>
<sequence length="669" mass="72826">MLPRSAFAKAIASNTRRTLQVNRSIASRFISSKPPVKDAASVRPQPSPSFQQTPPPKPVARESQSNVNKIMPWDLDDSFVGMSGGEIFSELMLRHKVKHVFGYPGGAILPVFDAIYNSPNFDFILPRHEQGAGHMAEGYARITGKPGIVLVTSGPGATNTITAMQDALSDGIPMIVFTGQVATSAIGSDAFQEADVIGISRSCTKWNVMIQNVSEIPRRINEAFKIATSGRPGPVLVDLPKDVTAGICKDPIPTRYTQPQALPPLPNPPVLSSADTGPDFNAIEQAAELINIAKRPVIYAGAGILNSEDGPAKLRELSNNGNIPVTTTLQGLGSFDELDPKSLHMLGMHGSAYANLAMQEADLIIALGARFDDRVTGKVDTFAPAARAAALQGRGGIIHFEVMPKNINKVVQANVAVAGDVTQNLGHLLKHIRSKPREEWFDKISTWKEKYPFIFENSNGKELLKPQEVIEELDKQSRGKKDNFIISTGVGQHQMWAAQHYRWTSPRTMVTSGGLGTMGFGLPAAIGAKVAAPNKTVIDIDGDASFSMTAMELQTASQFNIGVKVIVLDNAFQGMVLQWQDLFYDQRYSHTQMINPDFCKLANAMGVHAIKCESLDELPKAMEEFLAYPTDRPVLLHARVVKSEHCYPMVPTGKALHEQTLHPILVKKD</sequence>
<feature type="domain" description="Thiamine pyrophosphate enzyme TPP-binding" evidence="14">
    <location>
        <begin position="489"/>
        <end position="637"/>
    </location>
</feature>
<proteinExistence type="inferred from homology"/>
<keyword evidence="7 11" id="KW-0479">Metal-binding</keyword>
<keyword evidence="10 11" id="KW-0100">Branched-chain amino acid biosynthesis</keyword>
<protein>
    <recommendedName>
        <fullName evidence="11">Acetolactate synthase</fullName>
        <ecNumber evidence="11">2.2.1.6</ecNumber>
    </recommendedName>
</protein>
<dbReference type="PANTHER" id="PTHR18968:SF13">
    <property type="entry name" value="ACETOLACTATE SYNTHASE CATALYTIC SUBUNIT, MITOCHONDRIAL"/>
    <property type="match status" value="1"/>
</dbReference>
<evidence type="ECO:0000256" key="7">
    <source>
        <dbReference type="ARBA" id="ARBA00022723"/>
    </source>
</evidence>
<evidence type="ECO:0000256" key="6">
    <source>
        <dbReference type="ARBA" id="ARBA00022679"/>
    </source>
</evidence>
<evidence type="ECO:0000256" key="2">
    <source>
        <dbReference type="ARBA" id="ARBA00004974"/>
    </source>
</evidence>
<dbReference type="InterPro" id="IPR012846">
    <property type="entry name" value="Acetolactate_synth_lsu"/>
</dbReference>
<dbReference type="Proteomes" id="UP000307169">
    <property type="component" value="Unassembled WGS sequence"/>
</dbReference>